<organism evidence="3 4">
    <name type="scientific">Quillaja saponaria</name>
    <name type="common">Soap bark tree</name>
    <dbReference type="NCBI Taxonomy" id="32244"/>
    <lineage>
        <taxon>Eukaryota</taxon>
        <taxon>Viridiplantae</taxon>
        <taxon>Streptophyta</taxon>
        <taxon>Embryophyta</taxon>
        <taxon>Tracheophyta</taxon>
        <taxon>Spermatophyta</taxon>
        <taxon>Magnoliopsida</taxon>
        <taxon>eudicotyledons</taxon>
        <taxon>Gunneridae</taxon>
        <taxon>Pentapetalae</taxon>
        <taxon>rosids</taxon>
        <taxon>fabids</taxon>
        <taxon>Fabales</taxon>
        <taxon>Quillajaceae</taxon>
        <taxon>Quillaja</taxon>
    </lineage>
</organism>
<dbReference type="PANTHER" id="PTHR37984:SF5">
    <property type="entry name" value="PROTEIN NYNRIN-LIKE"/>
    <property type="match status" value="1"/>
</dbReference>
<evidence type="ECO:0000256" key="1">
    <source>
        <dbReference type="ARBA" id="ARBA00023268"/>
    </source>
</evidence>
<gene>
    <name evidence="3" type="ORF">O6P43_010805</name>
</gene>
<dbReference type="InterPro" id="IPR043128">
    <property type="entry name" value="Rev_trsase/Diguanyl_cyclase"/>
</dbReference>
<sequence>MEAMDNRFTTSIQELKASAQEAQVRTDLKLQEIMDAVALIQTSVAELRAAQFHPEVIREPILSNPPGIPRAPPEVRKPPPVNIHVPPVHLHMRVEVPEIEIHDYHLLKRVAQVEFPRFEENEEGEELLDLAEFSEDKEKEIAISLVALTEVDWRFIRNFGKISRPLNTLLRKNAFQWDIAAEEAFMTLTNKMTQAPVLALPDYSSSFVIETDASGVGIGAVLLQHGHPLAFISKALGPKHLSLSTYEKELIAIVYAANK</sequence>
<dbReference type="AlphaFoldDB" id="A0AAD7VEK3"/>
<dbReference type="InterPro" id="IPR043502">
    <property type="entry name" value="DNA/RNA_pol_sf"/>
</dbReference>
<evidence type="ECO:0000313" key="4">
    <source>
        <dbReference type="Proteomes" id="UP001163823"/>
    </source>
</evidence>
<protein>
    <submittedName>
        <fullName evidence="3">Ty3/gypsy retrotransposon protein</fullName>
    </submittedName>
</protein>
<dbReference type="Pfam" id="PF17919">
    <property type="entry name" value="RT_RNaseH_2"/>
    <property type="match status" value="1"/>
</dbReference>
<evidence type="ECO:0000313" key="3">
    <source>
        <dbReference type="EMBL" id="KAJ7972996.1"/>
    </source>
</evidence>
<dbReference type="EMBL" id="JARAOO010000004">
    <property type="protein sequence ID" value="KAJ7972996.1"/>
    <property type="molecule type" value="Genomic_DNA"/>
</dbReference>
<dbReference type="KEGG" id="qsa:O6P43_010805"/>
<name>A0AAD7VEK3_QUISA</name>
<dbReference type="SUPFAM" id="SSF56672">
    <property type="entry name" value="DNA/RNA polymerases"/>
    <property type="match status" value="1"/>
</dbReference>
<dbReference type="PANTHER" id="PTHR37984">
    <property type="entry name" value="PROTEIN CBG26694"/>
    <property type="match status" value="1"/>
</dbReference>
<feature type="domain" description="Reverse transcriptase/retrotransposon-derived protein RNase H-like" evidence="2">
    <location>
        <begin position="177"/>
        <end position="258"/>
    </location>
</feature>
<comment type="caution">
    <text evidence="3">The sequence shown here is derived from an EMBL/GenBank/DDBJ whole genome shotgun (WGS) entry which is preliminary data.</text>
</comment>
<dbReference type="Proteomes" id="UP001163823">
    <property type="component" value="Chromosome 4"/>
</dbReference>
<reference evidence="3" key="1">
    <citation type="journal article" date="2023" name="Science">
        <title>Elucidation of the pathway for biosynthesis of saponin adjuvants from the soapbark tree.</title>
        <authorList>
            <person name="Reed J."/>
            <person name="Orme A."/>
            <person name="El-Demerdash A."/>
            <person name="Owen C."/>
            <person name="Martin L.B.B."/>
            <person name="Misra R.C."/>
            <person name="Kikuchi S."/>
            <person name="Rejzek M."/>
            <person name="Martin A.C."/>
            <person name="Harkess A."/>
            <person name="Leebens-Mack J."/>
            <person name="Louveau T."/>
            <person name="Stephenson M.J."/>
            <person name="Osbourn A."/>
        </authorList>
    </citation>
    <scope>NUCLEOTIDE SEQUENCE</scope>
    <source>
        <strain evidence="3">S10</strain>
    </source>
</reference>
<dbReference type="InterPro" id="IPR041577">
    <property type="entry name" value="RT_RNaseH_2"/>
</dbReference>
<dbReference type="InterPro" id="IPR050951">
    <property type="entry name" value="Retrovirus_Pol_polyprotein"/>
</dbReference>
<evidence type="ECO:0000259" key="2">
    <source>
        <dbReference type="Pfam" id="PF17919"/>
    </source>
</evidence>
<accession>A0AAD7VEK3</accession>
<keyword evidence="1" id="KW-0511">Multifunctional enzyme</keyword>
<keyword evidence="4" id="KW-1185">Reference proteome</keyword>
<dbReference type="Gene3D" id="3.30.70.270">
    <property type="match status" value="1"/>
</dbReference>
<dbReference type="GO" id="GO:0003824">
    <property type="term" value="F:catalytic activity"/>
    <property type="evidence" value="ECO:0007669"/>
    <property type="project" value="UniProtKB-KW"/>
</dbReference>
<proteinExistence type="predicted"/>